<protein>
    <submittedName>
        <fullName evidence="2">Glycerophosphodiester phosphodiesterase</fullName>
    </submittedName>
</protein>
<dbReference type="AlphaFoldDB" id="A0A7Y9C6T0"/>
<dbReference type="PANTHER" id="PTHR46211:SF14">
    <property type="entry name" value="GLYCEROPHOSPHODIESTER PHOSPHODIESTERASE"/>
    <property type="match status" value="1"/>
</dbReference>
<dbReference type="InterPro" id="IPR017946">
    <property type="entry name" value="PLC-like_Pdiesterase_TIM-brl"/>
</dbReference>
<comment type="caution">
    <text evidence="2">The sequence shown here is derived from an EMBL/GenBank/DDBJ whole genome shotgun (WGS) entry which is preliminary data.</text>
</comment>
<dbReference type="Pfam" id="PF03009">
    <property type="entry name" value="GDPD"/>
    <property type="match status" value="1"/>
</dbReference>
<accession>A0A7Y9C6T0</accession>
<dbReference type="InterPro" id="IPR030395">
    <property type="entry name" value="GP_PDE_dom"/>
</dbReference>
<reference evidence="2 3" key="1">
    <citation type="submission" date="2020-07" db="EMBL/GenBank/DDBJ databases">
        <authorList>
            <person name="Sun Q."/>
        </authorList>
    </citation>
    <scope>NUCLEOTIDE SEQUENCE [LARGE SCALE GENOMIC DNA]</scope>
    <source>
        <strain evidence="2 3">MAH-1</strain>
    </source>
</reference>
<dbReference type="EMBL" id="JACBJI010000002">
    <property type="protein sequence ID" value="NYA70713.1"/>
    <property type="molecule type" value="Genomic_DNA"/>
</dbReference>
<organism evidence="2 3">
    <name type="scientific">Flavobacterium agri</name>
    <dbReference type="NCBI Taxonomy" id="2743471"/>
    <lineage>
        <taxon>Bacteria</taxon>
        <taxon>Pseudomonadati</taxon>
        <taxon>Bacteroidota</taxon>
        <taxon>Flavobacteriia</taxon>
        <taxon>Flavobacteriales</taxon>
        <taxon>Flavobacteriaceae</taxon>
        <taxon>Flavobacterium</taxon>
    </lineage>
</organism>
<name>A0A7Y9C6T0_9FLAO</name>
<proteinExistence type="predicted"/>
<dbReference type="PROSITE" id="PS50007">
    <property type="entry name" value="PIPLC_X_DOMAIN"/>
    <property type="match status" value="1"/>
</dbReference>
<keyword evidence="3" id="KW-1185">Reference proteome</keyword>
<dbReference type="GO" id="GO:0006629">
    <property type="term" value="P:lipid metabolic process"/>
    <property type="evidence" value="ECO:0007669"/>
    <property type="project" value="InterPro"/>
</dbReference>
<dbReference type="SUPFAM" id="SSF51695">
    <property type="entry name" value="PLC-like phosphodiesterases"/>
    <property type="match status" value="1"/>
</dbReference>
<dbReference type="RefSeq" id="WP_176005535.1">
    <property type="nucleotide sequence ID" value="NZ_JABWMI010000009.1"/>
</dbReference>
<evidence type="ECO:0000313" key="2">
    <source>
        <dbReference type="EMBL" id="NYA70713.1"/>
    </source>
</evidence>
<gene>
    <name evidence="2" type="ORF">HZF10_07265</name>
</gene>
<feature type="domain" description="GP-PDE" evidence="1">
    <location>
        <begin position="1"/>
        <end position="224"/>
    </location>
</feature>
<dbReference type="PROSITE" id="PS51704">
    <property type="entry name" value="GP_PDE"/>
    <property type="match status" value="1"/>
</dbReference>
<dbReference type="Proteomes" id="UP000535020">
    <property type="component" value="Unassembled WGS sequence"/>
</dbReference>
<dbReference type="PANTHER" id="PTHR46211">
    <property type="entry name" value="GLYCEROPHOSPHORYL DIESTER PHOSPHODIESTERASE"/>
    <property type="match status" value="1"/>
</dbReference>
<dbReference type="GO" id="GO:0008081">
    <property type="term" value="F:phosphoric diester hydrolase activity"/>
    <property type="evidence" value="ECO:0007669"/>
    <property type="project" value="InterPro"/>
</dbReference>
<dbReference type="Gene3D" id="3.20.20.190">
    <property type="entry name" value="Phosphatidylinositol (PI) phosphodiesterase"/>
    <property type="match status" value="1"/>
</dbReference>
<evidence type="ECO:0000259" key="1">
    <source>
        <dbReference type="PROSITE" id="PS51704"/>
    </source>
</evidence>
<sequence>MQIIAHRGAKGYVSENTIAAFRKALEMGADGIELDVHLSSDGQIMVFHDEHTDRLTGVSGTVKDMACDDLQKLKVDLHHEIPTLAKVLDFVDKRCLVNIELKVEAAARPVTQLIEKYVSEGWNYDHFLVSSFDWTALQEIRNRNPKIPLGVLTETDLDLAIGFAKSINAETLHPYFHLLDEASVKKIKAENLRLYVWTVNEPEDISRIENFGIDGIITDFPDRA</sequence>
<evidence type="ECO:0000313" key="3">
    <source>
        <dbReference type="Proteomes" id="UP000535020"/>
    </source>
</evidence>